<dbReference type="GO" id="GO:0000221">
    <property type="term" value="C:vacuolar proton-transporting V-type ATPase, V1 domain"/>
    <property type="evidence" value="ECO:0007669"/>
    <property type="project" value="TreeGrafter"/>
</dbReference>
<dbReference type="STRING" id="418985.A0A1V9XIB7"/>
<dbReference type="OrthoDB" id="9975959at2759"/>
<name>A0A1V9XIB7_9ACAR</name>
<proteinExistence type="inferred from homology"/>
<dbReference type="InterPro" id="IPR005124">
    <property type="entry name" value="V-ATPase_G"/>
</dbReference>
<organism evidence="7 8">
    <name type="scientific">Tropilaelaps mercedesae</name>
    <dbReference type="NCBI Taxonomy" id="418985"/>
    <lineage>
        <taxon>Eukaryota</taxon>
        <taxon>Metazoa</taxon>
        <taxon>Ecdysozoa</taxon>
        <taxon>Arthropoda</taxon>
        <taxon>Chelicerata</taxon>
        <taxon>Arachnida</taxon>
        <taxon>Acari</taxon>
        <taxon>Parasitiformes</taxon>
        <taxon>Mesostigmata</taxon>
        <taxon>Gamasina</taxon>
        <taxon>Dermanyssoidea</taxon>
        <taxon>Laelapidae</taxon>
        <taxon>Tropilaelaps</taxon>
    </lineage>
</organism>
<protein>
    <recommendedName>
        <fullName evidence="5">V-type proton ATPase subunit G</fullName>
    </recommendedName>
</protein>
<dbReference type="Proteomes" id="UP000192247">
    <property type="component" value="Unassembled WGS sequence"/>
</dbReference>
<reference evidence="7 8" key="1">
    <citation type="journal article" date="2017" name="Gigascience">
        <title>Draft genome of the honey bee ectoparasitic mite, Tropilaelaps mercedesae, is shaped by the parasitic life history.</title>
        <authorList>
            <person name="Dong X."/>
            <person name="Armstrong S.D."/>
            <person name="Xia D."/>
            <person name="Makepeace B.L."/>
            <person name="Darby A.C."/>
            <person name="Kadowaki T."/>
        </authorList>
    </citation>
    <scope>NUCLEOTIDE SEQUENCE [LARGE SCALE GENOMIC DNA]</scope>
    <source>
        <strain evidence="7">Wuxi-XJTLU</strain>
    </source>
</reference>
<comment type="function">
    <text evidence="5">Subunit of the V1 complex of vacuolar(H+)-ATPase (V-ATPase), a multisubunit enzyme composed of a peripheral complex (V1) that hydrolyzes ATP and a membrane integral complex (V0) that translocates protons. V-ATPase is responsible for acidifying and maintaining the pH of intracellular compartments and in some cell types, is targeted to the plasma membrane, where it is responsible for acidifying the extracellular environment.</text>
</comment>
<keyword evidence="4 5" id="KW-0406">Ion transport</keyword>
<evidence type="ECO:0000256" key="6">
    <source>
        <dbReference type="SAM" id="MobiDB-lite"/>
    </source>
</evidence>
<dbReference type="GO" id="GO:0046961">
    <property type="term" value="F:proton-transporting ATPase activity, rotational mechanism"/>
    <property type="evidence" value="ECO:0007669"/>
    <property type="project" value="InterPro"/>
</dbReference>
<dbReference type="InParanoid" id="A0A1V9XIB7"/>
<gene>
    <name evidence="7" type="ORF">BIW11_09840</name>
</gene>
<evidence type="ECO:0000256" key="5">
    <source>
        <dbReference type="RuleBase" id="RU364019"/>
    </source>
</evidence>
<dbReference type="PANTHER" id="PTHR12713:SF11">
    <property type="entry name" value="V-TYPE PROTON ATPASE SUBUNIT G"/>
    <property type="match status" value="1"/>
</dbReference>
<comment type="subunit">
    <text evidence="5">V-ATPase is a heteromultimeric enzyme made up of two complexes: the ATP-hydrolytic V1 complex and the proton translocation V0 complex.</text>
</comment>
<evidence type="ECO:0000313" key="7">
    <source>
        <dbReference type="EMBL" id="OQR73267.1"/>
    </source>
</evidence>
<comment type="similarity">
    <text evidence="1 5">Belongs to the V-ATPase G subunit family.</text>
</comment>
<evidence type="ECO:0000313" key="8">
    <source>
        <dbReference type="Proteomes" id="UP000192247"/>
    </source>
</evidence>
<evidence type="ECO:0000256" key="1">
    <source>
        <dbReference type="ARBA" id="ARBA00010066"/>
    </source>
</evidence>
<keyword evidence="3 5" id="KW-0375">Hydrogen ion transport</keyword>
<dbReference type="Pfam" id="PF03179">
    <property type="entry name" value="V-ATPase_G"/>
    <property type="match status" value="1"/>
</dbReference>
<sequence length="120" mass="13649">MNQQSQGVQQLLAAERRASDKVAEARKRKARRLKQAKDEAQSDIEKYRAEKRAAFMAHEASHMGSRDDIQKRVEADTRRQILEVNQLVAKNKDGVIEGLLALVYNIEAQLHKNHRAAYAA</sequence>
<evidence type="ECO:0000256" key="2">
    <source>
        <dbReference type="ARBA" id="ARBA00022448"/>
    </source>
</evidence>
<feature type="region of interest" description="Disordered" evidence="6">
    <location>
        <begin position="1"/>
        <end position="42"/>
    </location>
</feature>
<dbReference type="FunCoup" id="A0A1V9XIB7">
    <property type="interactions" value="352"/>
</dbReference>
<dbReference type="Gene3D" id="1.20.5.2950">
    <property type="match status" value="1"/>
</dbReference>
<evidence type="ECO:0000256" key="3">
    <source>
        <dbReference type="ARBA" id="ARBA00022781"/>
    </source>
</evidence>
<dbReference type="GO" id="GO:0097401">
    <property type="term" value="P:synaptic vesicle lumen acidification"/>
    <property type="evidence" value="ECO:0007669"/>
    <property type="project" value="TreeGrafter"/>
</dbReference>
<keyword evidence="8" id="KW-1185">Reference proteome</keyword>
<dbReference type="NCBIfam" id="TIGR01147">
    <property type="entry name" value="V_ATP_synt_G"/>
    <property type="match status" value="1"/>
</dbReference>
<comment type="caution">
    <text evidence="7">The sequence shown here is derived from an EMBL/GenBank/DDBJ whole genome shotgun (WGS) entry which is preliminary data.</text>
</comment>
<evidence type="ECO:0000256" key="4">
    <source>
        <dbReference type="ARBA" id="ARBA00023065"/>
    </source>
</evidence>
<dbReference type="FunFam" id="1.20.5.2950:FF:000001">
    <property type="entry name" value="V-type proton ATPase subunit G"/>
    <property type="match status" value="1"/>
</dbReference>
<keyword evidence="2 5" id="KW-0813">Transport</keyword>
<dbReference type="PANTHER" id="PTHR12713">
    <property type="entry name" value="VACUOLAR ATP SYNTHASE SUBUNIT G"/>
    <property type="match status" value="1"/>
</dbReference>
<dbReference type="GO" id="GO:0016887">
    <property type="term" value="F:ATP hydrolysis activity"/>
    <property type="evidence" value="ECO:0007669"/>
    <property type="project" value="TreeGrafter"/>
</dbReference>
<dbReference type="AlphaFoldDB" id="A0A1V9XIB7"/>
<dbReference type="GO" id="GO:0098793">
    <property type="term" value="C:presynapse"/>
    <property type="evidence" value="ECO:0007669"/>
    <property type="project" value="GOC"/>
</dbReference>
<dbReference type="EMBL" id="MNPL01010219">
    <property type="protein sequence ID" value="OQR73267.1"/>
    <property type="molecule type" value="Genomic_DNA"/>
</dbReference>
<feature type="compositionally biased region" description="Basic and acidic residues" evidence="6">
    <location>
        <begin position="14"/>
        <end position="25"/>
    </location>
</feature>
<accession>A0A1V9XIB7</accession>